<evidence type="ECO:0000256" key="13">
    <source>
        <dbReference type="ARBA" id="ARBA00022839"/>
    </source>
</evidence>
<feature type="domain" description="Endonuclease/exonuclease/phosphatase" evidence="19">
    <location>
        <begin position="507"/>
        <end position="837"/>
    </location>
</feature>
<keyword evidence="7" id="KW-0963">Cytoplasm</keyword>
<comment type="catalytic activity">
    <reaction evidence="1">
        <text>Exonucleolytic cleavage of poly(A) to 5'-AMP.</text>
        <dbReference type="EC" id="3.1.13.4"/>
    </reaction>
</comment>
<dbReference type="InterPro" id="IPR050410">
    <property type="entry name" value="CCR4/nocturin_mRNA_transcr"/>
</dbReference>
<keyword evidence="8" id="KW-0433">Leucine-rich repeat</keyword>
<evidence type="ECO:0000256" key="7">
    <source>
        <dbReference type="ARBA" id="ARBA00022490"/>
    </source>
</evidence>
<evidence type="ECO:0000256" key="18">
    <source>
        <dbReference type="SAM" id="MobiDB-lite"/>
    </source>
</evidence>
<keyword evidence="11" id="KW-0677">Repeat</keyword>
<evidence type="ECO:0000256" key="17">
    <source>
        <dbReference type="ARBA" id="ARBA00023242"/>
    </source>
</evidence>
<evidence type="ECO:0000256" key="10">
    <source>
        <dbReference type="ARBA" id="ARBA00022723"/>
    </source>
</evidence>
<dbReference type="Pfam" id="PF03372">
    <property type="entry name" value="Exo_endo_phos"/>
    <property type="match status" value="1"/>
</dbReference>
<evidence type="ECO:0000259" key="19">
    <source>
        <dbReference type="Pfam" id="PF03372"/>
    </source>
</evidence>
<evidence type="ECO:0000256" key="16">
    <source>
        <dbReference type="ARBA" id="ARBA00023163"/>
    </source>
</evidence>
<keyword evidence="9" id="KW-0540">Nuclease</keyword>
<comment type="subcellular location">
    <subcellularLocation>
        <location evidence="4">Cytoplasm</location>
    </subcellularLocation>
    <subcellularLocation>
        <location evidence="3">Nucleus</location>
    </subcellularLocation>
</comment>
<comment type="similarity">
    <text evidence="5">Belongs to the CCR4/nocturin family.</text>
</comment>
<evidence type="ECO:0000313" key="20">
    <source>
        <dbReference type="EMBL" id="AMK01811.1"/>
    </source>
</evidence>
<dbReference type="SUPFAM" id="SSF56219">
    <property type="entry name" value="DNase I-like"/>
    <property type="match status" value="1"/>
</dbReference>
<dbReference type="SMR" id="A0A126Q9A9"/>
<dbReference type="GO" id="GO:0005737">
    <property type="term" value="C:cytoplasm"/>
    <property type="evidence" value="ECO:0007669"/>
    <property type="project" value="UniProtKB-SubCell"/>
</dbReference>
<dbReference type="AlphaFoldDB" id="A0A126Q9A9"/>
<keyword evidence="17" id="KW-0539">Nucleus</keyword>
<feature type="region of interest" description="Disordered" evidence="18">
    <location>
        <begin position="100"/>
        <end position="120"/>
    </location>
</feature>
<keyword evidence="15" id="KW-0805">Transcription regulation</keyword>
<feature type="region of interest" description="Disordered" evidence="18">
    <location>
        <begin position="205"/>
        <end position="248"/>
    </location>
</feature>
<organism evidence="20">
    <name type="scientific">Mytilus galloprovincialis</name>
    <name type="common">Mediterranean mussel</name>
    <dbReference type="NCBI Taxonomy" id="29158"/>
    <lineage>
        <taxon>Eukaryota</taxon>
        <taxon>Metazoa</taxon>
        <taxon>Spiralia</taxon>
        <taxon>Lophotrochozoa</taxon>
        <taxon>Mollusca</taxon>
        <taxon>Bivalvia</taxon>
        <taxon>Autobranchia</taxon>
        <taxon>Pteriomorphia</taxon>
        <taxon>Mytilida</taxon>
        <taxon>Mytiloidea</taxon>
        <taxon>Mytilidae</taxon>
        <taxon>Mytilinae</taxon>
        <taxon>Mytilus</taxon>
    </lineage>
</organism>
<dbReference type="InterPro" id="IPR005135">
    <property type="entry name" value="Endo/exonuclease/phosphatase"/>
</dbReference>
<dbReference type="PANTHER" id="PTHR12121">
    <property type="entry name" value="CARBON CATABOLITE REPRESSOR PROTEIN 4"/>
    <property type="match status" value="1"/>
</dbReference>
<feature type="compositionally biased region" description="Low complexity" evidence="18">
    <location>
        <begin position="216"/>
        <end position="234"/>
    </location>
</feature>
<keyword evidence="14" id="KW-0460">Magnesium</keyword>
<evidence type="ECO:0000256" key="11">
    <source>
        <dbReference type="ARBA" id="ARBA00022737"/>
    </source>
</evidence>
<reference evidence="20" key="1">
    <citation type="submission" date="2015-09" db="EMBL/GenBank/DDBJ databases">
        <title>A glance on the miRNA biogenesis in marine bivalves.</title>
        <authorList>
            <person name="Rosani U."/>
            <person name="Pallavicini A."/>
            <person name="Venier P."/>
        </authorList>
    </citation>
    <scope>NUCLEOTIDE SEQUENCE</scope>
</reference>
<dbReference type="CDD" id="cd09097">
    <property type="entry name" value="Deadenylase_CCR4"/>
    <property type="match status" value="1"/>
</dbReference>
<evidence type="ECO:0000256" key="5">
    <source>
        <dbReference type="ARBA" id="ARBA00010774"/>
    </source>
</evidence>
<evidence type="ECO:0000256" key="8">
    <source>
        <dbReference type="ARBA" id="ARBA00022614"/>
    </source>
</evidence>
<dbReference type="FunFam" id="3.60.10.10:FF:000002">
    <property type="entry name" value="CCR4-NOT transcription complex subunit 6 like"/>
    <property type="match status" value="1"/>
</dbReference>
<evidence type="ECO:0000256" key="2">
    <source>
        <dbReference type="ARBA" id="ARBA00001946"/>
    </source>
</evidence>
<dbReference type="EC" id="3.1.13.4" evidence="6"/>
<feature type="compositionally biased region" description="Basic and acidic residues" evidence="18">
    <location>
        <begin position="100"/>
        <end position="111"/>
    </location>
</feature>
<dbReference type="InterPro" id="IPR036691">
    <property type="entry name" value="Endo/exonu/phosph_ase_sf"/>
</dbReference>
<proteinExistence type="evidence at transcript level"/>
<dbReference type="PANTHER" id="PTHR12121:SF100">
    <property type="entry name" value="POLY(A)-SPECIFIC RIBONUCLEASE"/>
    <property type="match status" value="1"/>
</dbReference>
<name>A0A126Q9A9_MYTGA</name>
<evidence type="ECO:0000256" key="6">
    <source>
        <dbReference type="ARBA" id="ARBA00012161"/>
    </source>
</evidence>
<evidence type="ECO:0000256" key="12">
    <source>
        <dbReference type="ARBA" id="ARBA00022801"/>
    </source>
</evidence>
<comment type="cofactor">
    <cofactor evidence="2">
        <name>Mg(2+)</name>
        <dbReference type="ChEBI" id="CHEBI:18420"/>
    </cofactor>
</comment>
<keyword evidence="10" id="KW-0479">Metal-binding</keyword>
<dbReference type="Gene3D" id="3.60.10.10">
    <property type="entry name" value="Endonuclease/exonuclease/phosphatase"/>
    <property type="match status" value="1"/>
</dbReference>
<protein>
    <recommendedName>
        <fullName evidence="6">poly(A)-specific ribonuclease</fullName>
        <ecNumber evidence="6">3.1.13.4</ecNumber>
    </recommendedName>
</protein>
<evidence type="ECO:0000256" key="15">
    <source>
        <dbReference type="ARBA" id="ARBA00023015"/>
    </source>
</evidence>
<accession>A0A126Q9A9</accession>
<dbReference type="EMBL" id="KT694359">
    <property type="protein sequence ID" value="AMK01811.1"/>
    <property type="molecule type" value="mRNA"/>
</dbReference>
<evidence type="ECO:0000256" key="3">
    <source>
        <dbReference type="ARBA" id="ARBA00004123"/>
    </source>
</evidence>
<evidence type="ECO:0000256" key="9">
    <source>
        <dbReference type="ARBA" id="ARBA00022722"/>
    </source>
</evidence>
<dbReference type="GO" id="GO:0046872">
    <property type="term" value="F:metal ion binding"/>
    <property type="evidence" value="ECO:0007669"/>
    <property type="project" value="UniProtKB-KW"/>
</dbReference>
<keyword evidence="12" id="KW-0378">Hydrolase</keyword>
<dbReference type="GO" id="GO:0005634">
    <property type="term" value="C:nucleus"/>
    <property type="evidence" value="ECO:0007669"/>
    <property type="project" value="UniProtKB-SubCell"/>
</dbReference>
<feature type="region of interest" description="Disordered" evidence="18">
    <location>
        <begin position="315"/>
        <end position="355"/>
    </location>
</feature>
<feature type="compositionally biased region" description="Polar residues" evidence="18">
    <location>
        <begin position="318"/>
        <end position="337"/>
    </location>
</feature>
<keyword evidence="13" id="KW-0269">Exonuclease</keyword>
<dbReference type="GO" id="GO:0004535">
    <property type="term" value="F:poly(A)-specific ribonuclease activity"/>
    <property type="evidence" value="ECO:0007669"/>
    <property type="project" value="UniProtKB-EC"/>
</dbReference>
<keyword evidence="16" id="KW-0804">Transcription</keyword>
<evidence type="ECO:0000256" key="1">
    <source>
        <dbReference type="ARBA" id="ARBA00001663"/>
    </source>
</evidence>
<sequence>MEEEVVVQSIGAKREVVSISNAVSFDLKHFYPSYTTTVSSCKRCLKERSKGNNRWRQKPKKREKFNKSNTPIVIPLKDTLKAALNRKQRSLADTLLRTKKDTTDTDSKSSESDAQEEIISPKEIKTKKDVKNLSALISVLEKSHQKDTYSATTNLSKNSKKSYSKFVANYVLNNSYILPESNDKPRSIGECDNVDVICNDLNSSEKSSITEESESDNGSVVSSSEIQSDSDLSSTHQETTESEFTKDELEQLARYTTGCPLIRYDCPPADCPQCQSDLYQLQYYCNTLEEDPKSKEIHQVKTSEISQDVQEQAECSAEITSSNTSTPEFQGNSTDSALSRKRNPPNDNILSKDKNAQTKKQLLDIDIAKKENKSGTYLYPDSVFIDLTDTDVTFTVYYNHNYPFGNQTNDFSYANSQSTYPLMSYSSTTMSYMAMSPYWYWPYMYPPMYNLSSPLYMATDTSTIPKTLMIPPEELSSFNSTAPPERQWMFLSPPDKTKATATFTVMCYNVLCDKYCTRQLYGYCPSWALNWDFRKKGIMDEIKHYGADIICLQEVETDQFYNFFLPDLKAIGYDGIFSAKSRARTMTESERKHVDGCAIFYRTNKFTLVKEHLIEFNKLAMANAEGSDDMLNRVMTKDNIGLAALLETKEGAYENVHPQENQIRQPVMVSTAHIHWDPEFSDVKLIQTMMLVNELKKITEETIQSYKLGTTDVNTIPLIMCGDLNSLPDSGVVEYLVSGKVANNHIDFKEISYEEILHRICVKNEKDILSHDFRLNKAYDDIMPFTNYTYDFKGVIDYIFYSREHFNLLGMLGPLDEGWFRQNKVVGCPHPHIPSDHFSLLVDIEMSLPFPSGRTANGPVSHR</sequence>
<evidence type="ECO:0000256" key="14">
    <source>
        <dbReference type="ARBA" id="ARBA00022842"/>
    </source>
</evidence>
<evidence type="ECO:0000256" key="4">
    <source>
        <dbReference type="ARBA" id="ARBA00004496"/>
    </source>
</evidence>